<dbReference type="InterPro" id="IPR010982">
    <property type="entry name" value="Lambda_DNA-bd_dom_sf"/>
</dbReference>
<feature type="region of interest" description="Disordered" evidence="7">
    <location>
        <begin position="34"/>
        <end position="55"/>
    </location>
</feature>
<gene>
    <name evidence="10" type="ORF">MS3_08674</name>
</gene>
<name>A0A095CCD9_SCHHA</name>
<dbReference type="PANTHER" id="PTHR11636">
    <property type="entry name" value="POU DOMAIN"/>
    <property type="match status" value="1"/>
</dbReference>
<dbReference type="InterPro" id="IPR013847">
    <property type="entry name" value="POU"/>
</dbReference>
<reference evidence="10" key="1">
    <citation type="journal article" date="2012" name="Nat. Genet.">
        <title>Whole-genome sequence of Schistosoma haematobium.</title>
        <authorList>
            <person name="Young N.D."/>
            <person name="Jex A.R."/>
            <person name="Li B."/>
            <person name="Liu S."/>
            <person name="Yang L."/>
            <person name="Xiong Z."/>
            <person name="Li Y."/>
            <person name="Cantacessi C."/>
            <person name="Hall R.S."/>
            <person name="Xu X."/>
            <person name="Chen F."/>
            <person name="Wu X."/>
            <person name="Zerlotini A."/>
            <person name="Oliveira G."/>
            <person name="Hofmann A."/>
            <person name="Zhang G."/>
            <person name="Fang X."/>
            <person name="Kang Y."/>
            <person name="Campbell B.E."/>
            <person name="Loukas A."/>
            <person name="Ranganathan S."/>
            <person name="Rollinson D."/>
            <person name="Rinaldi G."/>
            <person name="Brindley P.J."/>
            <person name="Yang H."/>
            <person name="Wang J."/>
            <person name="Wang J."/>
            <person name="Gasser R.B."/>
        </authorList>
    </citation>
    <scope>NUCLEOTIDE SEQUENCE [LARGE SCALE GENOMIC DNA]</scope>
</reference>
<protein>
    <submittedName>
        <fullName evidence="10">POU domain, class 6, transcription factor 1</fullName>
    </submittedName>
</protein>
<dbReference type="GO" id="GO:0000981">
    <property type="term" value="F:DNA-binding transcription factor activity, RNA polymerase II-specific"/>
    <property type="evidence" value="ECO:0007669"/>
    <property type="project" value="TreeGrafter"/>
</dbReference>
<dbReference type="Gene3D" id="1.10.260.40">
    <property type="entry name" value="lambda repressor-like DNA-binding domains"/>
    <property type="match status" value="1"/>
</dbReference>
<dbReference type="SUPFAM" id="SSF47413">
    <property type="entry name" value="lambda repressor-like DNA-binding domains"/>
    <property type="match status" value="1"/>
</dbReference>
<dbReference type="SUPFAM" id="SSF46689">
    <property type="entry name" value="Homeodomain-like"/>
    <property type="match status" value="1"/>
</dbReference>
<dbReference type="GO" id="GO:0005634">
    <property type="term" value="C:nucleus"/>
    <property type="evidence" value="ECO:0007669"/>
    <property type="project" value="UniProtKB-SubCell"/>
</dbReference>
<dbReference type="InterPro" id="IPR050255">
    <property type="entry name" value="POU_domain_TF"/>
</dbReference>
<evidence type="ECO:0000256" key="6">
    <source>
        <dbReference type="RuleBase" id="RU000682"/>
    </source>
</evidence>
<dbReference type="SMART" id="SM00352">
    <property type="entry name" value="POU"/>
    <property type="match status" value="1"/>
</dbReference>
<feature type="domain" description="Homeobox" evidence="8">
    <location>
        <begin position="162"/>
        <end position="222"/>
    </location>
</feature>
<dbReference type="PROSITE" id="PS00035">
    <property type="entry name" value="POU_1"/>
    <property type="match status" value="1"/>
</dbReference>
<keyword evidence="2 5" id="KW-0238">DNA-binding</keyword>
<sequence length="231" mass="26545">MIRDEIDKIFITAYDSDSECESLLSNLNQDLVDSKTASNDQTDNSSLRTSSKSQRLKTMIQEKEDRISLNDDLAEIYEFAHLFKLRRLSLGLTQTQVGASLNAKEGPAYSQSAICRFEKLDVTLKSAKRMKPVLERWLSETQAMHHNGANDAIGAQLVHRPPRKRKRRTCFSTKALKCLLHQLERNPYPTKAEMTELAKALTYDREVIRVWFCNRRQAIKTTEKQTTSIHL</sequence>
<dbReference type="SMART" id="SM00389">
    <property type="entry name" value="HOX"/>
    <property type="match status" value="1"/>
</dbReference>
<dbReference type="PROSITE" id="PS50071">
    <property type="entry name" value="HOMEOBOX_2"/>
    <property type="match status" value="1"/>
</dbReference>
<dbReference type="Pfam" id="PF00046">
    <property type="entry name" value="Homeodomain"/>
    <property type="match status" value="1"/>
</dbReference>
<feature type="compositionally biased region" description="Polar residues" evidence="7">
    <location>
        <begin position="34"/>
        <end position="53"/>
    </location>
</feature>
<dbReference type="PROSITE" id="PS51179">
    <property type="entry name" value="POU_3"/>
    <property type="match status" value="1"/>
</dbReference>
<dbReference type="PRINTS" id="PR00028">
    <property type="entry name" value="POUDOMAIN"/>
</dbReference>
<accession>A0A095CCD9</accession>
<organism evidence="10">
    <name type="scientific">Schistosoma haematobium</name>
    <name type="common">Blood fluke</name>
    <dbReference type="NCBI Taxonomy" id="6185"/>
    <lineage>
        <taxon>Eukaryota</taxon>
        <taxon>Metazoa</taxon>
        <taxon>Spiralia</taxon>
        <taxon>Lophotrochozoa</taxon>
        <taxon>Platyhelminthes</taxon>
        <taxon>Trematoda</taxon>
        <taxon>Digenea</taxon>
        <taxon>Strigeidida</taxon>
        <taxon>Schistosomatoidea</taxon>
        <taxon>Schistosomatidae</taxon>
        <taxon>Schistosoma</taxon>
    </lineage>
</organism>
<feature type="domain" description="POU-specific" evidence="9">
    <location>
        <begin position="68"/>
        <end position="142"/>
    </location>
</feature>
<dbReference type="AlphaFoldDB" id="A0A095CCD9"/>
<evidence type="ECO:0000313" key="10">
    <source>
        <dbReference type="EMBL" id="KGB40213.1"/>
    </source>
</evidence>
<comment type="subcellular location">
    <subcellularLocation>
        <location evidence="1 5 6">Nucleus</location>
    </subcellularLocation>
</comment>
<dbReference type="GO" id="GO:0000978">
    <property type="term" value="F:RNA polymerase II cis-regulatory region sequence-specific DNA binding"/>
    <property type="evidence" value="ECO:0007669"/>
    <property type="project" value="TreeGrafter"/>
</dbReference>
<dbReference type="EMBL" id="KL251399">
    <property type="protein sequence ID" value="KGB40213.1"/>
    <property type="molecule type" value="Genomic_DNA"/>
</dbReference>
<dbReference type="Gene3D" id="1.10.10.60">
    <property type="entry name" value="Homeodomain-like"/>
    <property type="match status" value="1"/>
</dbReference>
<dbReference type="PANTHER" id="PTHR11636:SF5">
    <property type="entry name" value="POU DOMAIN MOTIF 3, ISOFORM F"/>
    <property type="match status" value="1"/>
</dbReference>
<dbReference type="STRING" id="6185.A0A095CCD9"/>
<dbReference type="InterPro" id="IPR001356">
    <property type="entry name" value="HD"/>
</dbReference>
<evidence type="ECO:0000256" key="3">
    <source>
        <dbReference type="ARBA" id="ARBA00023155"/>
    </source>
</evidence>
<evidence type="ECO:0000259" key="9">
    <source>
        <dbReference type="PROSITE" id="PS51179"/>
    </source>
</evidence>
<dbReference type="Pfam" id="PF00157">
    <property type="entry name" value="Pou"/>
    <property type="match status" value="1"/>
</dbReference>
<evidence type="ECO:0000256" key="5">
    <source>
        <dbReference type="PROSITE-ProRule" id="PRU00108"/>
    </source>
</evidence>
<dbReference type="CDD" id="cd00086">
    <property type="entry name" value="homeodomain"/>
    <property type="match status" value="1"/>
</dbReference>
<evidence type="ECO:0000256" key="4">
    <source>
        <dbReference type="ARBA" id="ARBA00023242"/>
    </source>
</evidence>
<keyword evidence="4 5" id="KW-0539">Nucleus</keyword>
<proteinExistence type="predicted"/>
<evidence type="ECO:0000259" key="8">
    <source>
        <dbReference type="PROSITE" id="PS50071"/>
    </source>
</evidence>
<dbReference type="InterPro" id="IPR009057">
    <property type="entry name" value="Homeodomain-like_sf"/>
</dbReference>
<dbReference type="InterPro" id="IPR000327">
    <property type="entry name" value="POU_dom"/>
</dbReference>
<evidence type="ECO:0000256" key="7">
    <source>
        <dbReference type="SAM" id="MobiDB-lite"/>
    </source>
</evidence>
<evidence type="ECO:0000256" key="1">
    <source>
        <dbReference type="ARBA" id="ARBA00004123"/>
    </source>
</evidence>
<keyword evidence="3 5" id="KW-0371">Homeobox</keyword>
<feature type="DNA-binding region" description="Homeobox" evidence="5">
    <location>
        <begin position="164"/>
        <end position="223"/>
    </location>
</feature>
<evidence type="ECO:0000256" key="2">
    <source>
        <dbReference type="ARBA" id="ARBA00023125"/>
    </source>
</evidence>